<gene>
    <name evidence="2" type="ORF">PPENT_87.1.T1320058</name>
</gene>
<dbReference type="GO" id="GO:0071164">
    <property type="term" value="F:RNA cap trimethylguanosine synthase activity"/>
    <property type="evidence" value="ECO:0007669"/>
    <property type="project" value="TreeGrafter"/>
</dbReference>
<evidence type="ECO:0000256" key="1">
    <source>
        <dbReference type="SAM" id="Phobius"/>
    </source>
</evidence>
<dbReference type="Pfam" id="PF09445">
    <property type="entry name" value="Methyltransf_15"/>
    <property type="match status" value="1"/>
</dbReference>
<dbReference type="FunFam" id="3.40.50.150:FF:000724">
    <property type="entry name" value="PRIP-interacting protein PIPMT"/>
    <property type="match status" value="1"/>
</dbReference>
<dbReference type="OrthoDB" id="444258at2759"/>
<keyword evidence="1" id="KW-0472">Membrane</keyword>
<evidence type="ECO:0008006" key="4">
    <source>
        <dbReference type="Google" id="ProtNLM"/>
    </source>
</evidence>
<evidence type="ECO:0000313" key="2">
    <source>
        <dbReference type="EMBL" id="CAD8202814.1"/>
    </source>
</evidence>
<reference evidence="2" key="1">
    <citation type="submission" date="2021-01" db="EMBL/GenBank/DDBJ databases">
        <authorList>
            <consortium name="Genoscope - CEA"/>
            <person name="William W."/>
        </authorList>
    </citation>
    <scope>NUCLEOTIDE SEQUENCE</scope>
</reference>
<proteinExistence type="predicted"/>
<organism evidence="2 3">
    <name type="scientific">Paramecium pentaurelia</name>
    <dbReference type="NCBI Taxonomy" id="43138"/>
    <lineage>
        <taxon>Eukaryota</taxon>
        <taxon>Sar</taxon>
        <taxon>Alveolata</taxon>
        <taxon>Ciliophora</taxon>
        <taxon>Intramacronucleata</taxon>
        <taxon>Oligohymenophorea</taxon>
        <taxon>Peniculida</taxon>
        <taxon>Parameciidae</taxon>
        <taxon>Paramecium</taxon>
    </lineage>
</organism>
<keyword evidence="1" id="KW-1133">Transmembrane helix</keyword>
<dbReference type="PANTHER" id="PTHR14741:SF32">
    <property type="entry name" value="TRIMETHYLGUANOSINE SYNTHASE"/>
    <property type="match status" value="1"/>
</dbReference>
<dbReference type="InterPro" id="IPR019012">
    <property type="entry name" value="RNA_cap_Gua-N2-MeTrfase"/>
</dbReference>
<name>A0A8S1XQZ5_9CILI</name>
<dbReference type="GO" id="GO:0005634">
    <property type="term" value="C:nucleus"/>
    <property type="evidence" value="ECO:0007669"/>
    <property type="project" value="TreeGrafter"/>
</dbReference>
<dbReference type="PANTHER" id="PTHR14741">
    <property type="entry name" value="S-ADENOSYLMETHIONINE-DEPENDENT METHYLTRANSFERASE RELATED"/>
    <property type="match status" value="1"/>
</dbReference>
<dbReference type="AlphaFoldDB" id="A0A8S1XQZ5"/>
<feature type="transmembrane region" description="Helical" evidence="1">
    <location>
        <begin position="386"/>
        <end position="409"/>
    </location>
</feature>
<comment type="caution">
    <text evidence="2">The sequence shown here is derived from an EMBL/GenBank/DDBJ whole genome shotgun (WGS) entry which is preliminary data.</text>
</comment>
<accession>A0A8S1XQZ5</accession>
<sequence>MGQQLIEYFPLNTLMLINGSFPMPVMITKKLFNAHHEKTTPTIQLKKKIRKFYHKRHFLFKKFDEGIILDEESWYSVVPEEVASYVAERLHKRIIDQKLPINKVIDGFCGSGGLAIQLASKFNNLLCIDLDPVKLENLKTNALIYQRTIETQLNNFLLVEYEYDENTILTLCPPWGGLNYHKKEVYDLETDMSPCLSDILKKAFSISCNIVLQLPKNVSISQLTTIIQQQSQQLNFKRYSIEIEMIYINNQLSQLFVLHSKITNTFRQKNNQRISQFIKIMKQKIDRSRIPNSSQDILIVPVYADKLGFSLPAKLPYMPVSEDSIAETVFQANRICQKIRCEKSRIEESDPLETEKFYVTSSWVLFIVGVILFVLGFSYEDLKSTLTLLGTIFIVLPTLISIIVVIISITKSPKLIDLEQECTKKLGEFFEVQNQQYRKKGLQWSIGDEMLWIQLEKI</sequence>
<protein>
    <recommendedName>
        <fullName evidence="4">Trimethylguanosine synthase</fullName>
    </recommendedName>
</protein>
<keyword evidence="1" id="KW-0812">Transmembrane</keyword>
<evidence type="ECO:0000313" key="3">
    <source>
        <dbReference type="Proteomes" id="UP000689195"/>
    </source>
</evidence>
<dbReference type="EMBL" id="CAJJDO010000132">
    <property type="protein sequence ID" value="CAD8202814.1"/>
    <property type="molecule type" value="Genomic_DNA"/>
</dbReference>
<keyword evidence="3" id="KW-1185">Reference proteome</keyword>
<dbReference type="Proteomes" id="UP000689195">
    <property type="component" value="Unassembled WGS sequence"/>
</dbReference>
<feature type="transmembrane region" description="Helical" evidence="1">
    <location>
        <begin position="357"/>
        <end position="379"/>
    </location>
</feature>